<keyword evidence="5" id="KW-0227">DNA damage</keyword>
<dbReference type="GO" id="GO:0016887">
    <property type="term" value="F:ATP hydrolysis activity"/>
    <property type="evidence" value="ECO:0007669"/>
    <property type="project" value="InterPro"/>
</dbReference>
<dbReference type="SMART" id="SM00382">
    <property type="entry name" value="AAA"/>
    <property type="match status" value="2"/>
</dbReference>
<dbReference type="GO" id="GO:0006281">
    <property type="term" value="P:DNA repair"/>
    <property type="evidence" value="ECO:0007669"/>
    <property type="project" value="UniProtKB-KW"/>
</dbReference>
<keyword evidence="6" id="KW-0228">DNA excision</keyword>
<evidence type="ECO:0000256" key="7">
    <source>
        <dbReference type="ARBA" id="ARBA00022840"/>
    </source>
</evidence>
<evidence type="ECO:0000256" key="12">
    <source>
        <dbReference type="ARBA" id="ARBA00039316"/>
    </source>
</evidence>
<dbReference type="CDD" id="cd03270">
    <property type="entry name" value="ABC_UvrA_I"/>
    <property type="match status" value="1"/>
</dbReference>
<evidence type="ECO:0000256" key="10">
    <source>
        <dbReference type="ARBA" id="ARBA00023204"/>
    </source>
</evidence>
<keyword evidence="3" id="KW-0677">Repeat</keyword>
<protein>
    <recommendedName>
        <fullName evidence="12">UvrABC system protein A</fullName>
    </recommendedName>
    <alternativeName>
        <fullName evidence="13">Excinuclease ABC subunit A</fullName>
    </alternativeName>
</protein>
<dbReference type="PANTHER" id="PTHR43152">
    <property type="entry name" value="UVRABC SYSTEM PROTEIN A"/>
    <property type="match status" value="1"/>
</dbReference>
<dbReference type="Proteomes" id="UP000234300">
    <property type="component" value="Unassembled WGS sequence"/>
</dbReference>
<evidence type="ECO:0000256" key="4">
    <source>
        <dbReference type="ARBA" id="ARBA00022741"/>
    </source>
</evidence>
<dbReference type="RefSeq" id="WP_101557676.1">
    <property type="nucleotide sequence ID" value="NZ_FXZI01000027.1"/>
</dbReference>
<dbReference type="SUPFAM" id="SSF52540">
    <property type="entry name" value="P-loop containing nucleoside triphosphate hydrolases"/>
    <property type="match status" value="2"/>
</dbReference>
<dbReference type="InterPro" id="IPR003439">
    <property type="entry name" value="ABC_transporter-like_ATP-bd"/>
</dbReference>
<accession>A0A2H1KZ75</accession>
<organism evidence="15 16">
    <name type="scientific">Brevibacterium aurantiacum</name>
    <dbReference type="NCBI Taxonomy" id="273384"/>
    <lineage>
        <taxon>Bacteria</taxon>
        <taxon>Bacillati</taxon>
        <taxon>Actinomycetota</taxon>
        <taxon>Actinomycetes</taxon>
        <taxon>Micrococcales</taxon>
        <taxon>Brevibacteriaceae</taxon>
        <taxon>Brevibacterium</taxon>
    </lineage>
</organism>
<keyword evidence="2" id="KW-0963">Cytoplasm</keyword>
<evidence type="ECO:0000259" key="14">
    <source>
        <dbReference type="PROSITE" id="PS50893"/>
    </source>
</evidence>
<evidence type="ECO:0000256" key="1">
    <source>
        <dbReference type="ARBA" id="ARBA00004496"/>
    </source>
</evidence>
<dbReference type="InterPro" id="IPR017871">
    <property type="entry name" value="ABC_transporter-like_CS"/>
</dbReference>
<keyword evidence="7" id="KW-0067">ATP-binding</keyword>
<sequence length="751" mass="80071">MTTVESTIRVRGARTHNLREIDVDLPKGKLVVFTGVSGSGKSSLAFDTIAAESQRLLNETYPGFVQSLMPSLPRPEIEEITGLTAAILVGQDTMTANPRSTVGTATDAWTYLRAVYAAFGDPVVPSPTYLYTTQPDGMCAECQGTGQQTDLNPNEILDPTKSLNDGAIAFPNFGVNSLFWKVYARSGYFDADLPVGQFTVGQREQLLRGKGPNVDTGSYPMAYEGLLDKINRLYLSKPVDTLKPKIREALTRVANRNRCGECVGAGLSQPGRDCLIGGLNIIDAAALPVTQLDAHLADHSEQKAAVVERLRRLLHALDGVGLGYLSIDRRASTLSGGEAQRLRTVRHLDSALTGLTYVFDEPSAGLHPDDVSRTLHVLTQLRDKGNTVLVVEHNPAVIAAADHIVDLGPGPGVHGGTITFTGDYQALLTTDTSTADHLSRTVELNQEPRTRTGTIRVVQATRNNLRNLTVDIPAGVLTVITGVSGSGKTSLLDSIPTDQNTARLTQTPISGSRRSSLATYTGLLDSIRTTFAKATGAPAKMFSANSEGACSTCRGLGVTYTEIPFLDPVPVTCTTCDGRRYTQQVLAHTVDGRSIADILSLTVEDSPHVLTATDPQLTLLALSNVGLGYLSLGQTLTTLSGGERQRLELALSIRDGSSILLLDEPTSGLHLSDVYTLTRFFRRLVDDGRTIVATDHHLQLIAAADHLIDLGPGAGQAGGRIVATGTPTDLVSHSDSLTGQFLARSLPAQIA</sequence>
<evidence type="ECO:0000313" key="16">
    <source>
        <dbReference type="Proteomes" id="UP000234300"/>
    </source>
</evidence>
<evidence type="ECO:0000256" key="9">
    <source>
        <dbReference type="ARBA" id="ARBA00023125"/>
    </source>
</evidence>
<evidence type="ECO:0000256" key="3">
    <source>
        <dbReference type="ARBA" id="ARBA00022737"/>
    </source>
</evidence>
<dbReference type="GO" id="GO:0004518">
    <property type="term" value="F:nuclease activity"/>
    <property type="evidence" value="ECO:0007669"/>
    <property type="project" value="UniProtKB-KW"/>
</dbReference>
<reference evidence="15 16" key="1">
    <citation type="submission" date="2017-03" db="EMBL/GenBank/DDBJ databases">
        <authorList>
            <person name="Afonso C.L."/>
            <person name="Miller P.J."/>
            <person name="Scott M.A."/>
            <person name="Spackman E."/>
            <person name="Goraichik I."/>
            <person name="Dimitrov K.M."/>
            <person name="Suarez D.L."/>
            <person name="Swayne D.E."/>
        </authorList>
    </citation>
    <scope>NUCLEOTIDE SEQUENCE [LARGE SCALE GENOMIC DNA]</scope>
    <source>
        <strain evidence="16">8(6)</strain>
    </source>
</reference>
<dbReference type="GO" id="GO:0005524">
    <property type="term" value="F:ATP binding"/>
    <property type="evidence" value="ECO:0007669"/>
    <property type="project" value="UniProtKB-KW"/>
</dbReference>
<dbReference type="Gene3D" id="1.20.1580.10">
    <property type="entry name" value="ABC transporter ATPase like domain"/>
    <property type="match status" value="2"/>
</dbReference>
<evidence type="ECO:0000256" key="2">
    <source>
        <dbReference type="ARBA" id="ARBA00022490"/>
    </source>
</evidence>
<dbReference type="PROSITE" id="PS00211">
    <property type="entry name" value="ABC_TRANSPORTER_1"/>
    <property type="match status" value="1"/>
</dbReference>
<keyword evidence="4" id="KW-0547">Nucleotide-binding</keyword>
<name>A0A2H1KZ75_BREAU</name>
<feature type="domain" description="ABC transporter" evidence="14">
    <location>
        <begin position="450"/>
        <end position="737"/>
    </location>
</feature>
<comment type="similarity">
    <text evidence="11">Belongs to the ABC transporter superfamily. UvrA family.</text>
</comment>
<evidence type="ECO:0000256" key="8">
    <source>
        <dbReference type="ARBA" id="ARBA00022881"/>
    </source>
</evidence>
<evidence type="ECO:0000256" key="5">
    <source>
        <dbReference type="ARBA" id="ARBA00022763"/>
    </source>
</evidence>
<keyword evidence="10" id="KW-0234">DNA repair</keyword>
<dbReference type="Gene3D" id="3.40.50.300">
    <property type="entry name" value="P-loop containing nucleotide triphosphate hydrolases"/>
    <property type="match status" value="3"/>
</dbReference>
<keyword evidence="8" id="KW-0267">Excision nuclease</keyword>
<dbReference type="PROSITE" id="PS50893">
    <property type="entry name" value="ABC_TRANSPORTER_2"/>
    <property type="match status" value="2"/>
</dbReference>
<dbReference type="GO" id="GO:0003677">
    <property type="term" value="F:DNA binding"/>
    <property type="evidence" value="ECO:0007669"/>
    <property type="project" value="UniProtKB-KW"/>
</dbReference>
<dbReference type="InterPro" id="IPR003593">
    <property type="entry name" value="AAA+_ATPase"/>
</dbReference>
<dbReference type="AlphaFoldDB" id="A0A2H1KZ75"/>
<dbReference type="Pfam" id="PF00005">
    <property type="entry name" value="ABC_tran"/>
    <property type="match status" value="1"/>
</dbReference>
<proteinExistence type="inferred from homology"/>
<gene>
    <name evidence="15" type="ORF">BAURA86_03930</name>
</gene>
<dbReference type="PANTHER" id="PTHR43152:SF3">
    <property type="entry name" value="UVRABC SYSTEM PROTEIN A"/>
    <property type="match status" value="1"/>
</dbReference>
<dbReference type="InterPro" id="IPR027417">
    <property type="entry name" value="P-loop_NTPase"/>
</dbReference>
<evidence type="ECO:0000256" key="6">
    <source>
        <dbReference type="ARBA" id="ARBA00022769"/>
    </source>
</evidence>
<evidence type="ECO:0000256" key="13">
    <source>
        <dbReference type="ARBA" id="ARBA00042156"/>
    </source>
</evidence>
<dbReference type="Gene3D" id="1.10.8.280">
    <property type="entry name" value="ABC transporter ATPase domain-like"/>
    <property type="match status" value="1"/>
</dbReference>
<dbReference type="EMBL" id="FXZI01000027">
    <property type="protein sequence ID" value="SMY05066.1"/>
    <property type="molecule type" value="Genomic_DNA"/>
</dbReference>
<keyword evidence="9" id="KW-0238">DNA-binding</keyword>
<dbReference type="GO" id="GO:0005737">
    <property type="term" value="C:cytoplasm"/>
    <property type="evidence" value="ECO:0007669"/>
    <property type="project" value="UniProtKB-SubCell"/>
</dbReference>
<evidence type="ECO:0000256" key="11">
    <source>
        <dbReference type="ARBA" id="ARBA00038000"/>
    </source>
</evidence>
<comment type="subcellular location">
    <subcellularLocation>
        <location evidence="1">Cytoplasm</location>
    </subcellularLocation>
</comment>
<evidence type="ECO:0000313" key="15">
    <source>
        <dbReference type="EMBL" id="SMY05066.1"/>
    </source>
</evidence>
<feature type="domain" description="ABC transporter" evidence="14">
    <location>
        <begin position="2"/>
        <end position="434"/>
    </location>
</feature>